<keyword evidence="2" id="KW-1185">Reference proteome</keyword>
<accession>M0BV49</accession>
<sequence>MTEHYECSNCGSELHYRTTKHNGCPNCGTVPLHSAD</sequence>
<comment type="caution">
    <text evidence="1">The sequence shown here is derived from an EMBL/GenBank/DDBJ whole genome shotgun (WGS) entry which is preliminary data.</text>
</comment>
<dbReference type="Proteomes" id="UP000011657">
    <property type="component" value="Unassembled WGS sequence"/>
</dbReference>
<dbReference type="Gene3D" id="2.20.28.30">
    <property type="entry name" value="RNA polymerase ii, chain L"/>
    <property type="match status" value="1"/>
</dbReference>
<organism evidence="1 2">
    <name type="scientific">Haloterrigena salina JCM 13891</name>
    <dbReference type="NCBI Taxonomy" id="1227488"/>
    <lineage>
        <taxon>Archaea</taxon>
        <taxon>Methanobacteriati</taxon>
        <taxon>Methanobacteriota</taxon>
        <taxon>Stenosarchaea group</taxon>
        <taxon>Halobacteria</taxon>
        <taxon>Halobacteriales</taxon>
        <taxon>Natrialbaceae</taxon>
        <taxon>Haloterrigena</taxon>
    </lineage>
</organism>
<dbReference type="AlphaFoldDB" id="M0BV49"/>
<proteinExistence type="predicted"/>
<evidence type="ECO:0000313" key="1">
    <source>
        <dbReference type="EMBL" id="ELZ14901.1"/>
    </source>
</evidence>
<reference evidence="1 2" key="1">
    <citation type="journal article" date="2014" name="PLoS Genet.">
        <title>Phylogenetically driven sequencing of extremely halophilic archaea reveals strategies for static and dynamic osmo-response.</title>
        <authorList>
            <person name="Becker E.A."/>
            <person name="Seitzer P.M."/>
            <person name="Tritt A."/>
            <person name="Larsen D."/>
            <person name="Krusor M."/>
            <person name="Yao A.I."/>
            <person name="Wu D."/>
            <person name="Madern D."/>
            <person name="Eisen J.A."/>
            <person name="Darling A.E."/>
            <person name="Facciotti M.T."/>
        </authorList>
    </citation>
    <scope>NUCLEOTIDE SEQUENCE [LARGE SCALE GENOMIC DNA]</scope>
    <source>
        <strain evidence="1 2">JCM 13891</strain>
    </source>
</reference>
<evidence type="ECO:0008006" key="3">
    <source>
        <dbReference type="Google" id="ProtNLM"/>
    </source>
</evidence>
<dbReference type="SUPFAM" id="SSF63393">
    <property type="entry name" value="RNA polymerase subunits"/>
    <property type="match status" value="1"/>
</dbReference>
<name>M0BV49_9EURY</name>
<dbReference type="eggNOG" id="arCOG10720">
    <property type="taxonomic scope" value="Archaea"/>
</dbReference>
<dbReference type="InterPro" id="IPR029040">
    <property type="entry name" value="RPABC4/Spt4"/>
</dbReference>
<dbReference type="PATRIC" id="fig|1227488.3.peg.3850"/>
<evidence type="ECO:0000313" key="2">
    <source>
        <dbReference type="Proteomes" id="UP000011657"/>
    </source>
</evidence>
<gene>
    <name evidence="1" type="ORF">C477_19202</name>
</gene>
<protein>
    <recommendedName>
        <fullName evidence="3">Rubrerythrin-like domain-containing protein</fullName>
    </recommendedName>
</protein>
<dbReference type="EMBL" id="AOIS01000060">
    <property type="protein sequence ID" value="ELZ14901.1"/>
    <property type="molecule type" value="Genomic_DNA"/>
</dbReference>